<dbReference type="Proteomes" id="UP001548189">
    <property type="component" value="Unassembled WGS sequence"/>
</dbReference>
<dbReference type="PIRSF" id="PIRSF000207">
    <property type="entry name" value="SiR-FP_CysJ"/>
    <property type="match status" value="1"/>
</dbReference>
<dbReference type="Pfam" id="PF00258">
    <property type="entry name" value="Flavodoxin_1"/>
    <property type="match status" value="1"/>
</dbReference>
<comment type="caution">
    <text evidence="1">The sequence shown here is derived from an EMBL/GenBank/DDBJ whole genome shotgun (WGS) entry which is preliminary data.</text>
</comment>
<dbReference type="InterPro" id="IPR017927">
    <property type="entry name" value="FAD-bd_FR_type"/>
</dbReference>
<gene>
    <name evidence="1" type="ORF">ABVT43_04520</name>
</gene>
<dbReference type="PRINTS" id="PR00369">
    <property type="entry name" value="FLAVODOXIN"/>
</dbReference>
<dbReference type="Pfam" id="PF00667">
    <property type="entry name" value="FAD_binding_1"/>
    <property type="match status" value="1"/>
</dbReference>
<dbReference type="SUPFAM" id="SSF52343">
    <property type="entry name" value="Ferredoxin reductase-like, C-terminal NADP-linked domain"/>
    <property type="match status" value="1"/>
</dbReference>
<organism evidence="1 2">
    <name type="scientific">Aliikangiella maris</name>
    <dbReference type="NCBI Taxonomy" id="3162458"/>
    <lineage>
        <taxon>Bacteria</taxon>
        <taxon>Pseudomonadati</taxon>
        <taxon>Pseudomonadota</taxon>
        <taxon>Gammaproteobacteria</taxon>
        <taxon>Oceanospirillales</taxon>
        <taxon>Pleioneaceae</taxon>
        <taxon>Aliikangiella</taxon>
    </lineage>
</organism>
<dbReference type="Gene3D" id="1.20.990.10">
    <property type="entry name" value="NADPH-cytochrome p450 Reductase, Chain A, domain 3"/>
    <property type="match status" value="1"/>
</dbReference>
<evidence type="ECO:0000313" key="2">
    <source>
        <dbReference type="Proteomes" id="UP001548189"/>
    </source>
</evidence>
<evidence type="ECO:0000313" key="1">
    <source>
        <dbReference type="EMBL" id="MET1254383.1"/>
    </source>
</evidence>
<name>A0ABV2BR04_9GAMM</name>
<dbReference type="CDD" id="cd06199">
    <property type="entry name" value="SiR"/>
    <property type="match status" value="1"/>
</dbReference>
<dbReference type="Gene3D" id="3.40.50.80">
    <property type="entry name" value="Nucleotide-binding domain of ferredoxin-NADP reductase (FNR) module"/>
    <property type="match status" value="1"/>
</dbReference>
<dbReference type="InterPro" id="IPR039261">
    <property type="entry name" value="FNR_nucleotide-bd"/>
</dbReference>
<protein>
    <submittedName>
        <fullName evidence="1">Assimilatory sulfite reductase (NADPH) flavoprotein subunit</fullName>
        <ecNumber evidence="1">1.8.1.2</ecNumber>
    </submittedName>
</protein>
<dbReference type="PRINTS" id="PR00371">
    <property type="entry name" value="FPNCR"/>
</dbReference>
<dbReference type="Gene3D" id="3.40.50.360">
    <property type="match status" value="1"/>
</dbReference>
<dbReference type="SUPFAM" id="SSF63380">
    <property type="entry name" value="Riboflavin synthase domain-like"/>
    <property type="match status" value="1"/>
</dbReference>
<reference evidence="1 2" key="1">
    <citation type="submission" date="2024-06" db="EMBL/GenBank/DDBJ databases">
        <authorList>
            <person name="Li F."/>
        </authorList>
    </citation>
    <scope>NUCLEOTIDE SEQUENCE [LARGE SCALE GENOMIC DNA]</scope>
    <source>
        <strain evidence="1 2">GXAS 311</strain>
    </source>
</reference>
<keyword evidence="1" id="KW-0560">Oxidoreductase</keyword>
<dbReference type="InterPro" id="IPR010199">
    <property type="entry name" value="CysJ"/>
</dbReference>
<keyword evidence="2" id="KW-1185">Reference proteome</keyword>
<dbReference type="Pfam" id="PF00175">
    <property type="entry name" value="NAD_binding_1"/>
    <property type="match status" value="1"/>
</dbReference>
<dbReference type="InterPro" id="IPR017938">
    <property type="entry name" value="Riboflavin_synthase-like_b-brl"/>
</dbReference>
<proteinExistence type="predicted"/>
<dbReference type="NCBIfam" id="TIGR01931">
    <property type="entry name" value="cysJ"/>
    <property type="match status" value="1"/>
</dbReference>
<dbReference type="InterPro" id="IPR023173">
    <property type="entry name" value="NADPH_Cyt_P450_Rdtase_alpha"/>
</dbReference>
<sequence>MNQKVDFPQNAQHLSNELLEKVQGFDTKALYWLSGYCSGIADARHNTPQLSQTNQLLQAQLEASVAQPVALKTVVLYGSQTGNAQSIAENLHQALSQKGIDAELVSTADFKANKLKEQQVILVVASTHGEGEPPDDAIDFHEFIRSKRAPKLADVQHAVLSLGDSSYEFFCQTGKDFDQALTKLGSKALVERVDCDLDYAEPSQNWIKQVVEALEKLTTVNNTANSTAVGQTGSATDNLVTSQYTRDNPFTATILDNQKITGRDSVKHINHIEISLEDSGIVYEPGDSLGIWPKNNLQTVQEILATLKLSGEENVTVKSGEKTLLSALTENLEVSLLTKDFIREYAILAKSDELNKIAESEFSEYIKNHQVIDVVLAAPAQISAQQLVDLLKPIKPRLYSISSSLQANPEEVHITVGLEESENEQGTRFGTASYYLLESLAADDEVLVYIDKNKNFKLPVADKPVIMIGPGTGIAPFRAFLQERQETEANGANWLFFGNPNFNTDFLYQVELQAYLKDGLLNQLSVAFSRDQAEKIYVQDRLLESAAQVWQWINEQGAYLYVCGDMNRMAKDVNNALIQIIQSEGGLNQEDAEAYLSQLRKDKRYQRDVY</sequence>
<dbReference type="PANTHER" id="PTHR19384">
    <property type="entry name" value="NITRIC OXIDE SYNTHASE-RELATED"/>
    <property type="match status" value="1"/>
</dbReference>
<dbReference type="PANTHER" id="PTHR19384:SF128">
    <property type="entry name" value="NADPH OXIDOREDUCTASE A"/>
    <property type="match status" value="1"/>
</dbReference>
<dbReference type="GO" id="GO:0004783">
    <property type="term" value="F:sulfite reductase (NADPH) activity"/>
    <property type="evidence" value="ECO:0007669"/>
    <property type="project" value="UniProtKB-EC"/>
</dbReference>
<dbReference type="PROSITE" id="PS50902">
    <property type="entry name" value="FLAVODOXIN_LIKE"/>
    <property type="match status" value="1"/>
</dbReference>
<dbReference type="InterPro" id="IPR001433">
    <property type="entry name" value="OxRdtase_FAD/NAD-bd"/>
</dbReference>
<dbReference type="InterPro" id="IPR001709">
    <property type="entry name" value="Flavoprot_Pyr_Nucl_cyt_Rdtase"/>
</dbReference>
<dbReference type="Gene3D" id="2.40.30.10">
    <property type="entry name" value="Translation factors"/>
    <property type="match status" value="1"/>
</dbReference>
<dbReference type="InterPro" id="IPR001094">
    <property type="entry name" value="Flavdoxin-like"/>
</dbReference>
<dbReference type="PROSITE" id="PS51384">
    <property type="entry name" value="FAD_FR"/>
    <property type="match status" value="1"/>
</dbReference>
<dbReference type="InterPro" id="IPR003097">
    <property type="entry name" value="CysJ-like_FAD-binding"/>
</dbReference>
<dbReference type="InterPro" id="IPR008254">
    <property type="entry name" value="Flavodoxin/NO_synth"/>
</dbReference>
<dbReference type="EC" id="1.8.1.2" evidence="1"/>
<accession>A0ABV2BR04</accession>
<dbReference type="InterPro" id="IPR029039">
    <property type="entry name" value="Flavoprotein-like_sf"/>
</dbReference>
<dbReference type="SUPFAM" id="SSF52218">
    <property type="entry name" value="Flavoproteins"/>
    <property type="match status" value="1"/>
</dbReference>
<dbReference type="EMBL" id="JBEVCJ010000003">
    <property type="protein sequence ID" value="MET1254383.1"/>
    <property type="molecule type" value="Genomic_DNA"/>
</dbReference>